<dbReference type="Gene3D" id="3.40.190.10">
    <property type="entry name" value="Periplasmic binding protein-like II"/>
    <property type="match status" value="2"/>
</dbReference>
<dbReference type="PANTHER" id="PTHR43649:SF12">
    <property type="entry name" value="DIACETYLCHITOBIOSE BINDING PROTEIN DASA"/>
    <property type="match status" value="1"/>
</dbReference>
<reference evidence="3" key="1">
    <citation type="journal article" date="2019" name="Int. J. Syst. Evol. Microbiol.">
        <title>The Global Catalogue of Microorganisms (GCM) 10K type strain sequencing project: providing services to taxonomists for standard genome sequencing and annotation.</title>
        <authorList>
            <consortium name="The Broad Institute Genomics Platform"/>
            <consortium name="The Broad Institute Genome Sequencing Center for Infectious Disease"/>
            <person name="Wu L."/>
            <person name="Ma J."/>
        </authorList>
    </citation>
    <scope>NUCLEOTIDE SEQUENCE [LARGE SCALE GENOMIC DNA]</scope>
    <source>
        <strain evidence="3">JCM 15478</strain>
    </source>
</reference>
<evidence type="ECO:0000256" key="1">
    <source>
        <dbReference type="SAM" id="MobiDB-lite"/>
    </source>
</evidence>
<gene>
    <name evidence="2" type="ORF">GCM10009801_80180</name>
</gene>
<dbReference type="Pfam" id="PF01547">
    <property type="entry name" value="SBP_bac_1"/>
    <property type="match status" value="1"/>
</dbReference>
<dbReference type="PROSITE" id="PS51257">
    <property type="entry name" value="PROKAR_LIPOPROTEIN"/>
    <property type="match status" value="1"/>
</dbReference>
<evidence type="ECO:0000313" key="2">
    <source>
        <dbReference type="EMBL" id="GAA2104510.1"/>
    </source>
</evidence>
<feature type="compositionally biased region" description="Gly residues" evidence="1">
    <location>
        <begin position="37"/>
        <end position="47"/>
    </location>
</feature>
<name>A0ABP5ISR5_9ACTN</name>
<dbReference type="EMBL" id="BAAAPE010000030">
    <property type="protein sequence ID" value="GAA2104510.1"/>
    <property type="molecule type" value="Genomic_DNA"/>
</dbReference>
<proteinExistence type="predicted"/>
<dbReference type="RefSeq" id="WP_344535693.1">
    <property type="nucleotide sequence ID" value="NZ_BAAAPE010000030.1"/>
</dbReference>
<dbReference type="Proteomes" id="UP001500016">
    <property type="component" value="Unassembled WGS sequence"/>
</dbReference>
<keyword evidence="3" id="KW-1185">Reference proteome</keyword>
<dbReference type="PANTHER" id="PTHR43649">
    <property type="entry name" value="ARABINOSE-BINDING PROTEIN-RELATED"/>
    <property type="match status" value="1"/>
</dbReference>
<dbReference type="SUPFAM" id="SSF53850">
    <property type="entry name" value="Periplasmic binding protein-like II"/>
    <property type="match status" value="1"/>
</dbReference>
<evidence type="ECO:0000313" key="3">
    <source>
        <dbReference type="Proteomes" id="UP001500016"/>
    </source>
</evidence>
<organism evidence="2 3">
    <name type="scientific">Streptomyces albiaxialis</name>
    <dbReference type="NCBI Taxonomy" id="329523"/>
    <lineage>
        <taxon>Bacteria</taxon>
        <taxon>Bacillati</taxon>
        <taxon>Actinomycetota</taxon>
        <taxon>Actinomycetes</taxon>
        <taxon>Kitasatosporales</taxon>
        <taxon>Streptomycetaceae</taxon>
        <taxon>Streptomyces</taxon>
    </lineage>
</organism>
<protein>
    <submittedName>
        <fullName evidence="2">Extracellular solute-binding protein</fullName>
    </submittedName>
</protein>
<comment type="caution">
    <text evidence="2">The sequence shown here is derived from an EMBL/GenBank/DDBJ whole genome shotgun (WGS) entry which is preliminary data.</text>
</comment>
<sequence>MNEHRHHRRARPRRPLTALGVLGVLLLGAACVPGTDGSGAEGAGGGAATATPDPGKAGKVALTVWDQQTRGGTNAEIERLNEEFEEKYPNVTIKRVARSFNDLRKTLKLALSGDDPPDVVQANQGYSDMVAFARAGMLTPLDNYAGLYGWNTRFPKTLLDLNRVSADGSRFGTGRLYGISQEGEYIGVYYNKAVLRKAGVEPPRTWQDLTGALPELKEAGQLPVQFGNLDKYPAIHTFGVLQSQAARSPEPVRETVFGRGGGFDTDATRSAARTLAEWARKGYLPKGANGKGYDDAAKQFADGKGAFLITGTWQLADLVEPMGDDLGFMPPPPAAGRRPLTTGGEGLPWSITSKSDHPEVAAAYLDFLTDAHASTVMTEEGVLPVVPGKAAEKLDPDTASGQMFAGWEKLNAADGLVPYLDYTTPTFYDTLSADLQGVLSGKLAPDEFAARMQKEYAEFRARQGADDGEDGGGE</sequence>
<dbReference type="InterPro" id="IPR050490">
    <property type="entry name" value="Bact_solute-bd_prot1"/>
</dbReference>
<feature type="region of interest" description="Disordered" evidence="1">
    <location>
        <begin position="37"/>
        <end position="56"/>
    </location>
</feature>
<accession>A0ABP5ISR5</accession>
<dbReference type="InterPro" id="IPR006059">
    <property type="entry name" value="SBP"/>
</dbReference>